<evidence type="ECO:0000313" key="9">
    <source>
        <dbReference type="RefSeq" id="XP_006825839.1"/>
    </source>
</evidence>
<dbReference type="InterPro" id="IPR013087">
    <property type="entry name" value="Znf_C2H2_type"/>
</dbReference>
<feature type="region of interest" description="Disordered" evidence="6">
    <location>
        <begin position="200"/>
        <end position="263"/>
    </location>
</feature>
<gene>
    <name evidence="9" type="primary">LOC102809592</name>
</gene>
<feature type="compositionally biased region" description="Basic and acidic residues" evidence="6">
    <location>
        <begin position="75"/>
        <end position="90"/>
    </location>
</feature>
<evidence type="ECO:0000256" key="1">
    <source>
        <dbReference type="ARBA" id="ARBA00022723"/>
    </source>
</evidence>
<organism evidence="8 9">
    <name type="scientific">Saccoglossus kowalevskii</name>
    <name type="common">Acorn worm</name>
    <dbReference type="NCBI Taxonomy" id="10224"/>
    <lineage>
        <taxon>Eukaryota</taxon>
        <taxon>Metazoa</taxon>
        <taxon>Hemichordata</taxon>
        <taxon>Enteropneusta</taxon>
        <taxon>Harrimaniidae</taxon>
        <taxon>Saccoglossus</taxon>
    </lineage>
</organism>
<dbReference type="SUPFAM" id="SSF57667">
    <property type="entry name" value="beta-beta-alpha zinc fingers"/>
    <property type="match status" value="1"/>
</dbReference>
<keyword evidence="4" id="KW-0862">Zinc</keyword>
<reference evidence="9" key="1">
    <citation type="submission" date="2025-08" db="UniProtKB">
        <authorList>
            <consortium name="RefSeq"/>
        </authorList>
    </citation>
    <scope>IDENTIFICATION</scope>
    <source>
        <tissue evidence="9">Testes</tissue>
    </source>
</reference>
<keyword evidence="2" id="KW-0677">Repeat</keyword>
<dbReference type="PANTHER" id="PTHR24408">
    <property type="entry name" value="ZINC FINGER PROTEIN"/>
    <property type="match status" value="1"/>
</dbReference>
<name>A0ABM0N0P8_SACKO</name>
<keyword evidence="8" id="KW-1185">Reference proteome</keyword>
<feature type="non-terminal residue" evidence="9">
    <location>
        <position position="346"/>
    </location>
</feature>
<dbReference type="PROSITE" id="PS50157">
    <property type="entry name" value="ZINC_FINGER_C2H2_2"/>
    <property type="match status" value="2"/>
</dbReference>
<feature type="region of interest" description="Disordered" evidence="6">
    <location>
        <begin position="62"/>
        <end position="112"/>
    </location>
</feature>
<sequence length="346" mass="39412">MSHCTWTHGGAKWEKCEICKRQFSTLNKLKIHNRIHTGKKVYQCNQCGRKYSHHATLRRHLRTHAENEEQSPETLKIDEKKDSNVKEKSVTSENPQSLINDDEARETENSSVNQPMHLLLRCGYCSFKTSTDRAMQRHNFTKHGLREMETQFNSEVFQETTINDATNSRRMSPCELAQELPSSSQGTLDEVKPLCLSSSYKSSEEINPRSSELYGDSPDQENNCSVNIGQEDISTEEENRVHQEEEEEEEEEEEGEEEEQILGSNHPASEAQLVQQDNNAYEHQQVSNDPQNTVPDVHASQMVVYNEASGSGIQINNARSLVVSQQELELFSPHQDNTITSGVEQC</sequence>
<dbReference type="RefSeq" id="XP_006825839.1">
    <property type="nucleotide sequence ID" value="XM_006825776.1"/>
</dbReference>
<dbReference type="PROSITE" id="PS00028">
    <property type="entry name" value="ZINC_FINGER_C2H2_1"/>
    <property type="match status" value="2"/>
</dbReference>
<evidence type="ECO:0000256" key="6">
    <source>
        <dbReference type="SAM" id="MobiDB-lite"/>
    </source>
</evidence>
<dbReference type="GeneID" id="102809592"/>
<dbReference type="Proteomes" id="UP000694865">
    <property type="component" value="Unplaced"/>
</dbReference>
<feature type="domain" description="C2H2-type" evidence="7">
    <location>
        <begin position="14"/>
        <end position="41"/>
    </location>
</feature>
<proteinExistence type="predicted"/>
<dbReference type="SMART" id="SM00355">
    <property type="entry name" value="ZnF_C2H2"/>
    <property type="match status" value="3"/>
</dbReference>
<feature type="compositionally biased region" description="Acidic residues" evidence="6">
    <location>
        <begin position="244"/>
        <end position="260"/>
    </location>
</feature>
<dbReference type="Gene3D" id="3.30.160.60">
    <property type="entry name" value="Classic Zinc Finger"/>
    <property type="match status" value="2"/>
</dbReference>
<keyword evidence="1" id="KW-0479">Metal-binding</keyword>
<keyword evidence="3 5" id="KW-0863">Zinc-finger</keyword>
<dbReference type="Pfam" id="PF00096">
    <property type="entry name" value="zf-C2H2"/>
    <property type="match status" value="2"/>
</dbReference>
<evidence type="ECO:0000256" key="2">
    <source>
        <dbReference type="ARBA" id="ARBA00022737"/>
    </source>
</evidence>
<evidence type="ECO:0000259" key="7">
    <source>
        <dbReference type="PROSITE" id="PS50157"/>
    </source>
</evidence>
<dbReference type="InterPro" id="IPR036236">
    <property type="entry name" value="Znf_C2H2_sf"/>
</dbReference>
<feature type="domain" description="C2H2-type" evidence="7">
    <location>
        <begin position="42"/>
        <end position="69"/>
    </location>
</feature>
<dbReference type="PANTHER" id="PTHR24408:SF58">
    <property type="entry name" value="TRANSCRIPTION FACTOR (TFIIIA), PUTATIVE (AFU_ORTHOLOGUE AFUA_1G05150)-RELATED"/>
    <property type="match status" value="1"/>
</dbReference>
<accession>A0ABM0N0P8</accession>
<protein>
    <submittedName>
        <fullName evidence="9">Zinc finger protein 317-like</fullName>
    </submittedName>
</protein>
<evidence type="ECO:0000313" key="8">
    <source>
        <dbReference type="Proteomes" id="UP000694865"/>
    </source>
</evidence>
<evidence type="ECO:0000256" key="3">
    <source>
        <dbReference type="ARBA" id="ARBA00022771"/>
    </source>
</evidence>
<evidence type="ECO:0000256" key="5">
    <source>
        <dbReference type="PROSITE-ProRule" id="PRU00042"/>
    </source>
</evidence>
<evidence type="ECO:0000256" key="4">
    <source>
        <dbReference type="ARBA" id="ARBA00022833"/>
    </source>
</evidence>